<accession>A0ABT5TVT1</accession>
<feature type="non-terminal residue" evidence="2">
    <location>
        <position position="65"/>
    </location>
</feature>
<reference evidence="2" key="1">
    <citation type="submission" date="2023-02" db="EMBL/GenBank/DDBJ databases">
        <title>Georgenia sp.10Sc9-8, isolated from a soil sample collected from the Taklamakan desert.</title>
        <authorList>
            <person name="Liu S."/>
        </authorList>
    </citation>
    <scope>NUCLEOTIDE SEQUENCE</scope>
    <source>
        <strain evidence="2">10Sc9-8</strain>
    </source>
</reference>
<gene>
    <name evidence="2" type="ORF">PU560_06665</name>
</gene>
<evidence type="ECO:0000313" key="3">
    <source>
        <dbReference type="Proteomes" id="UP001165561"/>
    </source>
</evidence>
<name>A0ABT5TVT1_9MICO</name>
<dbReference type="Proteomes" id="UP001165561">
    <property type="component" value="Unassembled WGS sequence"/>
</dbReference>
<protein>
    <submittedName>
        <fullName evidence="2">Uncharacterized protein</fullName>
    </submittedName>
</protein>
<feature type="region of interest" description="Disordered" evidence="1">
    <location>
        <begin position="1"/>
        <end position="65"/>
    </location>
</feature>
<feature type="compositionally biased region" description="Low complexity" evidence="1">
    <location>
        <begin position="42"/>
        <end position="58"/>
    </location>
</feature>
<evidence type="ECO:0000313" key="2">
    <source>
        <dbReference type="EMBL" id="MDD9206149.1"/>
    </source>
</evidence>
<evidence type="ECO:0000256" key="1">
    <source>
        <dbReference type="SAM" id="MobiDB-lite"/>
    </source>
</evidence>
<organism evidence="2 3">
    <name type="scientific">Georgenia halotolerans</name>
    <dbReference type="NCBI Taxonomy" id="3028317"/>
    <lineage>
        <taxon>Bacteria</taxon>
        <taxon>Bacillati</taxon>
        <taxon>Actinomycetota</taxon>
        <taxon>Actinomycetes</taxon>
        <taxon>Micrococcales</taxon>
        <taxon>Bogoriellaceae</taxon>
        <taxon>Georgenia</taxon>
    </lineage>
</organism>
<sequence length="65" mass="6565">MTEQPHEWSGTEDAPSTSDGPTPASDLDGTPRGSASPHPDTEGTAPAEDTTAPEAAPQAPSPEQP</sequence>
<keyword evidence="3" id="KW-1185">Reference proteome</keyword>
<proteinExistence type="predicted"/>
<comment type="caution">
    <text evidence="2">The sequence shown here is derived from an EMBL/GenBank/DDBJ whole genome shotgun (WGS) entry which is preliminary data.</text>
</comment>
<dbReference type="EMBL" id="JARACI010000796">
    <property type="protein sequence ID" value="MDD9206149.1"/>
    <property type="molecule type" value="Genomic_DNA"/>
</dbReference>